<dbReference type="EMBL" id="LGRX02002224">
    <property type="protein sequence ID" value="KAK3284606.1"/>
    <property type="molecule type" value="Genomic_DNA"/>
</dbReference>
<dbReference type="CDD" id="cd05121">
    <property type="entry name" value="ABC1_ADCK3-like"/>
    <property type="match status" value="1"/>
</dbReference>
<organism evidence="4 5">
    <name type="scientific">Cymbomonas tetramitiformis</name>
    <dbReference type="NCBI Taxonomy" id="36881"/>
    <lineage>
        <taxon>Eukaryota</taxon>
        <taxon>Viridiplantae</taxon>
        <taxon>Chlorophyta</taxon>
        <taxon>Pyramimonadophyceae</taxon>
        <taxon>Pyramimonadales</taxon>
        <taxon>Pyramimonadaceae</taxon>
        <taxon>Cymbomonas</taxon>
    </lineage>
</organism>
<gene>
    <name evidence="4" type="ORF">CYMTET_7752</name>
</gene>
<evidence type="ECO:0000259" key="3">
    <source>
        <dbReference type="PROSITE" id="PS50011"/>
    </source>
</evidence>
<dbReference type="PROSITE" id="PS50011">
    <property type="entry name" value="PROTEIN_KINASE_DOM"/>
    <property type="match status" value="1"/>
</dbReference>
<dbReference type="GO" id="GO:0005524">
    <property type="term" value="F:ATP binding"/>
    <property type="evidence" value="ECO:0007669"/>
    <property type="project" value="InterPro"/>
</dbReference>
<dbReference type="PANTHER" id="PTHR10566:SF118">
    <property type="entry name" value="PROTEIN KINASE DOMAIN-CONTAINING PROTEIN"/>
    <property type="match status" value="1"/>
</dbReference>
<dbReference type="PANTHER" id="PTHR10566">
    <property type="entry name" value="CHAPERONE-ACTIVITY OF BC1 COMPLEX CABC1 -RELATED"/>
    <property type="match status" value="1"/>
</dbReference>
<proteinExistence type="inferred from homology"/>
<evidence type="ECO:0000256" key="1">
    <source>
        <dbReference type="ARBA" id="ARBA00009670"/>
    </source>
</evidence>
<dbReference type="InterPro" id="IPR011009">
    <property type="entry name" value="Kinase-like_dom_sf"/>
</dbReference>
<dbReference type="Proteomes" id="UP001190700">
    <property type="component" value="Unassembled WGS sequence"/>
</dbReference>
<feature type="domain" description="Protein kinase" evidence="3">
    <location>
        <begin position="181"/>
        <end position="519"/>
    </location>
</feature>
<feature type="compositionally biased region" description="Low complexity" evidence="2">
    <location>
        <begin position="23"/>
        <end position="34"/>
    </location>
</feature>
<feature type="compositionally biased region" description="Low complexity" evidence="2">
    <location>
        <begin position="766"/>
        <end position="782"/>
    </location>
</feature>
<dbReference type="InterPro" id="IPR050154">
    <property type="entry name" value="UbiB_kinase"/>
</dbReference>
<protein>
    <recommendedName>
        <fullName evidence="3">Protein kinase domain-containing protein</fullName>
    </recommendedName>
</protein>
<feature type="compositionally biased region" description="Polar residues" evidence="2">
    <location>
        <begin position="1"/>
        <end position="22"/>
    </location>
</feature>
<dbReference type="AlphaFoldDB" id="A0AAE0GV19"/>
<feature type="region of interest" description="Disordered" evidence="2">
    <location>
        <begin position="761"/>
        <end position="782"/>
    </location>
</feature>
<sequence length="782" mass="84513">MEGTRVANTCQGTLMRQRSNMQASSARRPLSSPRGRGRKHSQQSVASQSDELPLRYNPTANEAYFNKRPLKVATRAAEIGGLSLNFALGLWWDATQNKIQENQSLRARQLRKLLTVLGPTFVKAGQAVSIRVDLLPPEYLAELKKLQDDVPAFPNDVALRIISEELRSSSPGSTVENTFSEISPSPVAAASLGQVYRARLRDTGEEVAVKVQRPDMLETVALDLQLLRLIAPRIKAAKGLNTDLVGIVDEWGTRFIDELDYRREAKNAMDFLLAMEQQGLQAVTTAEVVFDVTTKRVLTTKWVDGVRLDESSYGDEAKLCGVALNAYLTMLLDTRVLHADPHPGNLLRTTDGRLCILDFGLVTELTEDQTYSIIEYISHLISENYNAVPGDLGRLGFVPVGKEEAMQDAGVVKVLAEAFKRLAQGGGAKAVANAAGRSKGGGVDELGRELQDVSGKYGNLFQIPPYFAYILRAFSVLEGIGLTMDPDYAIAQACYPWLAKRLFTDDSPRVKVALKEMLYGTGAGAGDLEAQSVSPDAATDGLSAEQQLNVKRLRRLSGAFKSFNDSVAPKKAAADGSGAPDALAVTSGADGAPKVQGATQEVLDVLLAPKGSFLQELLVAELARMTDVLARDSITRAFESPLGRATDTIFAQQRDLVAMLGPLRPFLLPVPLPGEIAQWVAPALQRTEQDAATLATSQELAEILEGVLSDQQRRGATDTATVSVSIDSLRTGQNELNQRLPGLETVARRYSAELAKVVASRLEEQAASTEPSAAASPSSSRR</sequence>
<dbReference type="InterPro" id="IPR000719">
    <property type="entry name" value="Prot_kinase_dom"/>
</dbReference>
<dbReference type="GO" id="GO:0004672">
    <property type="term" value="F:protein kinase activity"/>
    <property type="evidence" value="ECO:0007669"/>
    <property type="project" value="InterPro"/>
</dbReference>
<evidence type="ECO:0000313" key="4">
    <source>
        <dbReference type="EMBL" id="KAK3284606.1"/>
    </source>
</evidence>
<dbReference type="InterPro" id="IPR004147">
    <property type="entry name" value="ABC1_dom"/>
</dbReference>
<evidence type="ECO:0000256" key="2">
    <source>
        <dbReference type="SAM" id="MobiDB-lite"/>
    </source>
</evidence>
<comment type="caution">
    <text evidence="4">The sequence shown here is derived from an EMBL/GenBank/DDBJ whole genome shotgun (WGS) entry which is preliminary data.</text>
</comment>
<dbReference type="Gene3D" id="1.10.510.10">
    <property type="entry name" value="Transferase(Phosphotransferase) domain 1"/>
    <property type="match status" value="1"/>
</dbReference>
<reference evidence="4 5" key="1">
    <citation type="journal article" date="2015" name="Genome Biol. Evol.">
        <title>Comparative Genomics of a Bacterivorous Green Alga Reveals Evolutionary Causalities and Consequences of Phago-Mixotrophic Mode of Nutrition.</title>
        <authorList>
            <person name="Burns J.A."/>
            <person name="Paasch A."/>
            <person name="Narechania A."/>
            <person name="Kim E."/>
        </authorList>
    </citation>
    <scope>NUCLEOTIDE SEQUENCE [LARGE SCALE GENOMIC DNA]</scope>
    <source>
        <strain evidence="4 5">PLY_AMNH</strain>
    </source>
</reference>
<accession>A0AAE0GV19</accession>
<feature type="region of interest" description="Disordered" evidence="2">
    <location>
        <begin position="1"/>
        <end position="53"/>
    </location>
</feature>
<evidence type="ECO:0000313" key="5">
    <source>
        <dbReference type="Proteomes" id="UP001190700"/>
    </source>
</evidence>
<keyword evidence="5" id="KW-1185">Reference proteome</keyword>
<name>A0AAE0GV19_9CHLO</name>
<dbReference type="SUPFAM" id="SSF56112">
    <property type="entry name" value="Protein kinase-like (PK-like)"/>
    <property type="match status" value="1"/>
</dbReference>
<dbReference type="Pfam" id="PF03109">
    <property type="entry name" value="ABC1"/>
    <property type="match status" value="1"/>
</dbReference>
<comment type="similarity">
    <text evidence="1">Belongs to the protein kinase superfamily. ADCK protein kinase family.</text>
</comment>